<gene>
    <name evidence="1" type="ORF">DCAR_0831558</name>
</gene>
<dbReference type="Proteomes" id="UP000077755">
    <property type="component" value="Chromosome 8"/>
</dbReference>
<keyword evidence="2" id="KW-1185">Reference proteome</keyword>
<dbReference type="AlphaFoldDB" id="A0A175YLU2"/>
<proteinExistence type="predicted"/>
<dbReference type="EMBL" id="CP093350">
    <property type="protein sequence ID" value="WOH12059.1"/>
    <property type="molecule type" value="Genomic_DNA"/>
</dbReference>
<reference evidence="1" key="1">
    <citation type="journal article" date="2016" name="Nat. Genet.">
        <title>A high-quality carrot genome assembly provides new insights into carotenoid accumulation and asterid genome evolution.</title>
        <authorList>
            <person name="Iorizzo M."/>
            <person name="Ellison S."/>
            <person name="Senalik D."/>
            <person name="Zeng P."/>
            <person name="Satapoomin P."/>
            <person name="Huang J."/>
            <person name="Bowman M."/>
            <person name="Iovene M."/>
            <person name="Sanseverino W."/>
            <person name="Cavagnaro P."/>
            <person name="Yildiz M."/>
            <person name="Macko-Podgorni A."/>
            <person name="Moranska E."/>
            <person name="Grzebelus E."/>
            <person name="Grzebelus D."/>
            <person name="Ashrafi H."/>
            <person name="Zheng Z."/>
            <person name="Cheng S."/>
            <person name="Spooner D."/>
            <person name="Van Deynze A."/>
            <person name="Simon P."/>
        </authorList>
    </citation>
    <scope>NUCLEOTIDE SEQUENCE</scope>
    <source>
        <tissue evidence="1">Leaf</tissue>
    </source>
</reference>
<dbReference type="Gramene" id="KZM84684">
    <property type="protein sequence ID" value="KZM84684"/>
    <property type="gene ID" value="DCAR_027894"/>
</dbReference>
<accession>A0A175YLU2</accession>
<name>A0A175YLU2_DAUCS</name>
<organism evidence="1 2">
    <name type="scientific">Daucus carota subsp. sativus</name>
    <name type="common">Carrot</name>
    <dbReference type="NCBI Taxonomy" id="79200"/>
    <lineage>
        <taxon>Eukaryota</taxon>
        <taxon>Viridiplantae</taxon>
        <taxon>Streptophyta</taxon>
        <taxon>Embryophyta</taxon>
        <taxon>Tracheophyta</taxon>
        <taxon>Spermatophyta</taxon>
        <taxon>Magnoliopsida</taxon>
        <taxon>eudicotyledons</taxon>
        <taxon>Gunneridae</taxon>
        <taxon>Pentapetalae</taxon>
        <taxon>asterids</taxon>
        <taxon>campanulids</taxon>
        <taxon>Apiales</taxon>
        <taxon>Apiaceae</taxon>
        <taxon>Apioideae</taxon>
        <taxon>Scandiceae</taxon>
        <taxon>Daucinae</taxon>
        <taxon>Daucus</taxon>
        <taxon>Daucus sect. Daucus</taxon>
    </lineage>
</organism>
<reference evidence="1" key="2">
    <citation type="submission" date="2022-03" db="EMBL/GenBank/DDBJ databases">
        <title>Draft title - Genomic analysis of global carrot germplasm unveils the trajectory of domestication and the origin of high carotenoid orange carrot.</title>
        <authorList>
            <person name="Iorizzo M."/>
            <person name="Ellison S."/>
            <person name="Senalik D."/>
            <person name="Macko-Podgorni A."/>
            <person name="Grzebelus D."/>
            <person name="Bostan H."/>
            <person name="Rolling W."/>
            <person name="Curaba J."/>
            <person name="Simon P."/>
        </authorList>
    </citation>
    <scope>NUCLEOTIDE SEQUENCE</scope>
    <source>
        <tissue evidence="1">Leaf</tissue>
    </source>
</reference>
<protein>
    <submittedName>
        <fullName evidence="1">Uncharacterized protein</fullName>
    </submittedName>
</protein>
<evidence type="ECO:0000313" key="1">
    <source>
        <dbReference type="EMBL" id="WOH12059.1"/>
    </source>
</evidence>
<evidence type="ECO:0000313" key="2">
    <source>
        <dbReference type="Proteomes" id="UP000077755"/>
    </source>
</evidence>
<sequence>MILFETGAEAEDESCNDLPCDDLFTKRDKESPNEEDSFSSSWIVSNTFDMQCRLMEVTNSGGATSETYLAMREVAVCLIFLTEEWISR</sequence>